<accession>A0A8T1A5F8</accession>
<name>A0A8T1A5F8_9STRA</name>
<feature type="region of interest" description="Disordered" evidence="1">
    <location>
        <begin position="31"/>
        <end position="52"/>
    </location>
</feature>
<organism evidence="4 5">
    <name type="scientific">Phytophthora cactorum</name>
    <dbReference type="NCBI Taxonomy" id="29920"/>
    <lineage>
        <taxon>Eukaryota</taxon>
        <taxon>Sar</taxon>
        <taxon>Stramenopiles</taxon>
        <taxon>Oomycota</taxon>
        <taxon>Peronosporomycetes</taxon>
        <taxon>Peronosporales</taxon>
        <taxon>Peronosporaceae</taxon>
        <taxon>Phytophthora</taxon>
    </lineage>
</organism>
<feature type="chain" id="PRO_5036275066" description="RxLR effector protein" evidence="2">
    <location>
        <begin position="20"/>
        <end position="149"/>
    </location>
</feature>
<keyword evidence="2" id="KW-0732">Signal</keyword>
<dbReference type="VEuPathDB" id="FungiDB:PC110_g5914"/>
<evidence type="ECO:0000313" key="5">
    <source>
        <dbReference type="Proteomes" id="UP000736787"/>
    </source>
</evidence>
<dbReference type="Proteomes" id="UP000774804">
    <property type="component" value="Unassembled WGS sequence"/>
</dbReference>
<reference evidence="4" key="1">
    <citation type="submission" date="2018-10" db="EMBL/GenBank/DDBJ databases">
        <title>Effector identification in a new, highly contiguous assembly of the strawberry crown rot pathogen Phytophthora cactorum.</title>
        <authorList>
            <person name="Armitage A.D."/>
            <person name="Nellist C.F."/>
            <person name="Bates H."/>
            <person name="Vickerstaff R.J."/>
            <person name="Harrison R.J."/>
        </authorList>
    </citation>
    <scope>NUCLEOTIDE SEQUENCE</scope>
    <source>
        <strain evidence="3">4032</strain>
        <strain evidence="4">4040</strain>
    </source>
</reference>
<dbReference type="Proteomes" id="UP000736787">
    <property type="component" value="Unassembled WGS sequence"/>
</dbReference>
<evidence type="ECO:0000313" key="3">
    <source>
        <dbReference type="EMBL" id="KAG2870362.1"/>
    </source>
</evidence>
<comment type="caution">
    <text evidence="4">The sequence shown here is derived from an EMBL/GenBank/DDBJ whole genome shotgun (WGS) entry which is preliminary data.</text>
</comment>
<evidence type="ECO:0008006" key="6">
    <source>
        <dbReference type="Google" id="ProtNLM"/>
    </source>
</evidence>
<evidence type="ECO:0000256" key="2">
    <source>
        <dbReference type="SAM" id="SignalP"/>
    </source>
</evidence>
<dbReference type="AlphaFoldDB" id="A0A8T1A5F8"/>
<dbReference type="EMBL" id="RCMK01003944">
    <property type="protein sequence ID" value="KAG2873037.1"/>
    <property type="molecule type" value="Genomic_DNA"/>
</dbReference>
<dbReference type="EMBL" id="RCMI01004313">
    <property type="protein sequence ID" value="KAG2870362.1"/>
    <property type="molecule type" value="Genomic_DNA"/>
</dbReference>
<proteinExistence type="predicted"/>
<evidence type="ECO:0000313" key="4">
    <source>
        <dbReference type="EMBL" id="KAG2873037.1"/>
    </source>
</evidence>
<gene>
    <name evidence="3" type="ORF">PC115_g25152</name>
    <name evidence="4" type="ORF">PC117_g27904</name>
</gene>
<protein>
    <recommendedName>
        <fullName evidence="6">RxLR effector protein</fullName>
    </recommendedName>
</protein>
<sequence>MKLYIFVVLTAALLVIGEAIGTAGHKNHKLTDNSSQGILRSTGPMDDDATEEERGIQTSLFNKLDSKLIDHAFPPLTRLLSVLSICEEYKMFLNLLGNNAGFGAEGIHLPASADNGPIPGHRSPSAMARVIFTQDRPCTCTLRDGINCY</sequence>
<evidence type="ECO:0000256" key="1">
    <source>
        <dbReference type="SAM" id="MobiDB-lite"/>
    </source>
</evidence>
<feature type="signal peptide" evidence="2">
    <location>
        <begin position="1"/>
        <end position="19"/>
    </location>
</feature>